<proteinExistence type="predicted"/>
<protein>
    <submittedName>
        <fullName evidence="1">Uncharacterized protein</fullName>
    </submittedName>
</protein>
<reference evidence="1" key="1">
    <citation type="journal article" date="2023" name="Plant J.">
        <title>Genome sequences and population genomics provide insights into the demographic history, inbreeding, and mutation load of two 'living fossil' tree species of Dipteronia.</title>
        <authorList>
            <person name="Feng Y."/>
            <person name="Comes H.P."/>
            <person name="Chen J."/>
            <person name="Zhu S."/>
            <person name="Lu R."/>
            <person name="Zhang X."/>
            <person name="Li P."/>
            <person name="Qiu J."/>
            <person name="Olsen K.M."/>
            <person name="Qiu Y."/>
        </authorList>
    </citation>
    <scope>NUCLEOTIDE SEQUENCE</scope>
    <source>
        <strain evidence="1">NBL</strain>
    </source>
</reference>
<dbReference type="AlphaFoldDB" id="A0AAD9ZRY5"/>
<accession>A0AAD9ZRY5</accession>
<name>A0AAD9ZRY5_9ROSI</name>
<evidence type="ECO:0000313" key="2">
    <source>
        <dbReference type="Proteomes" id="UP001281410"/>
    </source>
</evidence>
<dbReference type="EMBL" id="JANJYJ010000009">
    <property type="protein sequence ID" value="KAK3189299.1"/>
    <property type="molecule type" value="Genomic_DNA"/>
</dbReference>
<comment type="caution">
    <text evidence="1">The sequence shown here is derived from an EMBL/GenBank/DDBJ whole genome shotgun (WGS) entry which is preliminary data.</text>
</comment>
<evidence type="ECO:0000313" key="1">
    <source>
        <dbReference type="EMBL" id="KAK3189299.1"/>
    </source>
</evidence>
<dbReference type="Proteomes" id="UP001281410">
    <property type="component" value="Unassembled WGS sequence"/>
</dbReference>
<gene>
    <name evidence="1" type="ORF">Dsin_028860</name>
</gene>
<keyword evidence="2" id="KW-1185">Reference proteome</keyword>
<organism evidence="1 2">
    <name type="scientific">Dipteronia sinensis</name>
    <dbReference type="NCBI Taxonomy" id="43782"/>
    <lineage>
        <taxon>Eukaryota</taxon>
        <taxon>Viridiplantae</taxon>
        <taxon>Streptophyta</taxon>
        <taxon>Embryophyta</taxon>
        <taxon>Tracheophyta</taxon>
        <taxon>Spermatophyta</taxon>
        <taxon>Magnoliopsida</taxon>
        <taxon>eudicotyledons</taxon>
        <taxon>Gunneridae</taxon>
        <taxon>Pentapetalae</taxon>
        <taxon>rosids</taxon>
        <taxon>malvids</taxon>
        <taxon>Sapindales</taxon>
        <taxon>Sapindaceae</taxon>
        <taxon>Hippocastanoideae</taxon>
        <taxon>Acereae</taxon>
        <taxon>Dipteronia</taxon>
    </lineage>
</organism>
<sequence>MFSKFWWGFKEGNRKISWIKWQDLYLTKSHGGFDFKDLSVFNQTLIAKQAWKVLLEQDSLIARLLKAKYFRNVDFLQASLKSGSSYIWRSIIWGRSLLMKGLRWKVGNGRSIRIFKDRWLPRPNAFTPITPDPGNDLRVAALIDCDPPGWNLEMLDQTLFPVDMEAVLSIPIKPHGWP</sequence>